<organism evidence="3 4">
    <name type="scientific">Alicyclobacillus macrosporangiidus</name>
    <dbReference type="NCBI Taxonomy" id="392015"/>
    <lineage>
        <taxon>Bacteria</taxon>
        <taxon>Bacillati</taxon>
        <taxon>Bacillota</taxon>
        <taxon>Bacilli</taxon>
        <taxon>Bacillales</taxon>
        <taxon>Alicyclobacillaceae</taxon>
        <taxon>Alicyclobacillus</taxon>
    </lineage>
</organism>
<dbReference type="GO" id="GO:0008206">
    <property type="term" value="P:bile acid metabolic process"/>
    <property type="evidence" value="ECO:0007669"/>
    <property type="project" value="UniProtKB-ARBA"/>
</dbReference>
<dbReference type="Proteomes" id="UP000183508">
    <property type="component" value="Unassembled WGS sequence"/>
</dbReference>
<dbReference type="RefSeq" id="WP_074955172.1">
    <property type="nucleotide sequence ID" value="NZ_FPBV01000020.1"/>
</dbReference>
<dbReference type="PRINTS" id="PR00081">
    <property type="entry name" value="GDHRDH"/>
</dbReference>
<keyword evidence="4" id="KW-1185">Reference proteome</keyword>
<dbReference type="STRING" id="392015.SAMN05421543_12058"/>
<comment type="similarity">
    <text evidence="1">Belongs to the short-chain dehydrogenases/reductases (SDR) family.</text>
</comment>
<dbReference type="SUPFAM" id="SSF51735">
    <property type="entry name" value="NAD(P)-binding Rossmann-fold domains"/>
    <property type="match status" value="1"/>
</dbReference>
<sequence length="275" mass="29924">MRIETYRDLFDLSAKTAIVTGGLGILGRHFCTGLAEFGARVAVIDLNEAEVEQFSKELEQRYGTLCIGVPCDVSSPLSVQRMVQRVAKVLGPIQILVNNAASKSNDLQAFFAPFENYTLEQWRKVTSVNLDGMFLVAQAVGKHMIEHGRGGSIVQTSSIYGLMGPDDRIYEGSNYLGGAINTPAVYAATKAGVIGLTKYLATRWAKHGIRVNTLIPGGVESGQNHQFLKNYAHRVPMQRMAQPRELVGAVLFLASEASSYVTGHNLIVDGGLHAW</sequence>
<dbReference type="eggNOG" id="COG1028">
    <property type="taxonomic scope" value="Bacteria"/>
</dbReference>
<evidence type="ECO:0000256" key="1">
    <source>
        <dbReference type="ARBA" id="ARBA00006484"/>
    </source>
</evidence>
<dbReference type="InterPro" id="IPR036291">
    <property type="entry name" value="NAD(P)-bd_dom_sf"/>
</dbReference>
<dbReference type="FunFam" id="3.40.50.720:FF:000084">
    <property type="entry name" value="Short-chain dehydrogenase reductase"/>
    <property type="match status" value="1"/>
</dbReference>
<accession>A0A1I7KXB5</accession>
<dbReference type="PANTHER" id="PTHR42760:SF133">
    <property type="entry name" value="3-OXOACYL-[ACYL-CARRIER-PROTEIN] REDUCTASE"/>
    <property type="match status" value="1"/>
</dbReference>
<evidence type="ECO:0000313" key="4">
    <source>
        <dbReference type="Proteomes" id="UP000183508"/>
    </source>
</evidence>
<dbReference type="Pfam" id="PF13561">
    <property type="entry name" value="adh_short_C2"/>
    <property type="match status" value="1"/>
</dbReference>
<protein>
    <submittedName>
        <fullName evidence="3">NAD(P)-dependent dehydrogenase, short-chain alcohol dehydrogenase family</fullName>
    </submittedName>
</protein>
<dbReference type="PRINTS" id="PR00080">
    <property type="entry name" value="SDRFAMILY"/>
</dbReference>
<reference evidence="4" key="1">
    <citation type="submission" date="2016-10" db="EMBL/GenBank/DDBJ databases">
        <authorList>
            <person name="Varghese N."/>
        </authorList>
    </citation>
    <scope>NUCLEOTIDE SEQUENCE [LARGE SCALE GENOMIC DNA]</scope>
    <source>
        <strain evidence="4">DSM 17980</strain>
    </source>
</reference>
<evidence type="ECO:0000256" key="2">
    <source>
        <dbReference type="ARBA" id="ARBA00023002"/>
    </source>
</evidence>
<evidence type="ECO:0000313" key="3">
    <source>
        <dbReference type="EMBL" id="SFV01956.1"/>
    </source>
</evidence>
<proteinExistence type="inferred from homology"/>
<dbReference type="OrthoDB" id="125587at2"/>
<dbReference type="GO" id="GO:0016616">
    <property type="term" value="F:oxidoreductase activity, acting on the CH-OH group of donors, NAD or NADP as acceptor"/>
    <property type="evidence" value="ECO:0007669"/>
    <property type="project" value="TreeGrafter"/>
</dbReference>
<dbReference type="AlphaFoldDB" id="A0A1I7KXB5"/>
<keyword evidence="2" id="KW-0560">Oxidoreductase</keyword>
<gene>
    <name evidence="3" type="ORF">SAMN05421543_12058</name>
</gene>
<dbReference type="InterPro" id="IPR002347">
    <property type="entry name" value="SDR_fam"/>
</dbReference>
<dbReference type="EMBL" id="FPBV01000020">
    <property type="protein sequence ID" value="SFV01956.1"/>
    <property type="molecule type" value="Genomic_DNA"/>
</dbReference>
<dbReference type="Gene3D" id="3.40.50.720">
    <property type="entry name" value="NAD(P)-binding Rossmann-like Domain"/>
    <property type="match status" value="1"/>
</dbReference>
<dbReference type="PANTHER" id="PTHR42760">
    <property type="entry name" value="SHORT-CHAIN DEHYDROGENASES/REDUCTASES FAMILY MEMBER"/>
    <property type="match status" value="1"/>
</dbReference>
<name>A0A1I7KXB5_9BACL</name>